<evidence type="ECO:0000256" key="12">
    <source>
        <dbReference type="PROSITE-ProRule" id="PRU00146"/>
    </source>
</evidence>
<evidence type="ECO:0000256" key="4">
    <source>
        <dbReference type="ARBA" id="ARBA00022723"/>
    </source>
</evidence>
<dbReference type="InterPro" id="IPR001965">
    <property type="entry name" value="Znf_PHD"/>
</dbReference>
<keyword evidence="16" id="KW-1185">Reference proteome</keyword>
<feature type="binding site" evidence="11">
    <location>
        <position position="328"/>
    </location>
    <ligand>
        <name>Zn(2+)</name>
        <dbReference type="ChEBI" id="CHEBI:29105"/>
        <label>2</label>
    </ligand>
</feature>
<dbReference type="InterPro" id="IPR013083">
    <property type="entry name" value="Znf_RING/FYVE/PHD"/>
</dbReference>
<dbReference type="STRING" id="321146.A0A139H9J1"/>
<keyword evidence="6 11" id="KW-0862">Zinc</keyword>
<evidence type="ECO:0000256" key="6">
    <source>
        <dbReference type="ARBA" id="ARBA00022833"/>
    </source>
</evidence>
<evidence type="ECO:0000256" key="11">
    <source>
        <dbReference type="PIRSR" id="PIRSR628651-51"/>
    </source>
</evidence>
<feature type="binding site" evidence="11">
    <location>
        <position position="312"/>
    </location>
    <ligand>
        <name>Zn(2+)</name>
        <dbReference type="ChEBI" id="CHEBI:29105"/>
        <label>1</label>
    </ligand>
</feature>
<dbReference type="GO" id="GO:0005634">
    <property type="term" value="C:nucleus"/>
    <property type="evidence" value="ECO:0007669"/>
    <property type="project" value="UniProtKB-SubCell"/>
</dbReference>
<dbReference type="InterPro" id="IPR019786">
    <property type="entry name" value="Zinc_finger_PHD-type_CS"/>
</dbReference>
<feature type="binding site" evidence="11">
    <location>
        <position position="323"/>
    </location>
    <ligand>
        <name>Zn(2+)</name>
        <dbReference type="ChEBI" id="CHEBI:29105"/>
        <label>2</label>
    </ligand>
</feature>
<evidence type="ECO:0000313" key="16">
    <source>
        <dbReference type="Proteomes" id="UP000070133"/>
    </source>
</evidence>
<evidence type="ECO:0000313" key="15">
    <source>
        <dbReference type="EMBL" id="KXS99107.1"/>
    </source>
</evidence>
<evidence type="ECO:0000256" key="9">
    <source>
        <dbReference type="ARBA" id="ARBA00023242"/>
    </source>
</evidence>
<name>A0A139H9J1_9PEZI</name>
<dbReference type="PANTHER" id="PTHR10333:SF103">
    <property type="entry name" value="INHIBITOR OF GROWTH PROTEIN 3"/>
    <property type="match status" value="1"/>
</dbReference>
<evidence type="ECO:0000256" key="10">
    <source>
        <dbReference type="PIRSR" id="PIRSR628651-50"/>
    </source>
</evidence>
<dbReference type="PROSITE" id="PS50016">
    <property type="entry name" value="ZF_PHD_2"/>
    <property type="match status" value="1"/>
</dbReference>
<keyword evidence="9" id="KW-0539">Nucleus</keyword>
<dbReference type="AlphaFoldDB" id="A0A139H9J1"/>
<feature type="binding site" evidence="11">
    <location>
        <position position="334"/>
    </location>
    <ligand>
        <name>Zn(2+)</name>
        <dbReference type="ChEBI" id="CHEBI:29105"/>
        <label>1</label>
    </ligand>
</feature>
<dbReference type="InterPro" id="IPR019787">
    <property type="entry name" value="Znf_PHD-finger"/>
</dbReference>
<evidence type="ECO:0000259" key="14">
    <source>
        <dbReference type="PROSITE" id="PS50016"/>
    </source>
</evidence>
<dbReference type="InterPro" id="IPR028651">
    <property type="entry name" value="ING_fam"/>
</dbReference>
<feature type="compositionally biased region" description="Basic residues" evidence="13">
    <location>
        <begin position="10"/>
        <end position="28"/>
    </location>
</feature>
<evidence type="ECO:0000256" key="13">
    <source>
        <dbReference type="SAM" id="MobiDB-lite"/>
    </source>
</evidence>
<keyword evidence="8" id="KW-0804">Transcription</keyword>
<feature type="site" description="Histone H3K4me3 binding" evidence="10">
    <location>
        <position position="320"/>
    </location>
</feature>
<comment type="similarity">
    <text evidence="2">Belongs to the ING family.</text>
</comment>
<dbReference type="EMBL" id="LFZN01000099">
    <property type="protein sequence ID" value="KXS99107.1"/>
    <property type="molecule type" value="Genomic_DNA"/>
</dbReference>
<feature type="binding site" evidence="11">
    <location>
        <position position="337"/>
    </location>
    <ligand>
        <name>Zn(2+)</name>
        <dbReference type="ChEBI" id="CHEBI:29105"/>
        <label>1</label>
    </ligand>
</feature>
<dbReference type="GO" id="GO:0008270">
    <property type="term" value="F:zinc ion binding"/>
    <property type="evidence" value="ECO:0007669"/>
    <property type="project" value="UniProtKB-KW"/>
</dbReference>
<keyword evidence="5 12" id="KW-0863">Zinc-finger</keyword>
<feature type="domain" description="PHD-type" evidence="14">
    <location>
        <begin position="307"/>
        <end position="357"/>
    </location>
</feature>
<gene>
    <name evidence="15" type="ORF">AC578_3507</name>
</gene>
<organism evidence="15 16">
    <name type="scientific">Pseudocercospora eumusae</name>
    <dbReference type="NCBI Taxonomy" id="321146"/>
    <lineage>
        <taxon>Eukaryota</taxon>
        <taxon>Fungi</taxon>
        <taxon>Dikarya</taxon>
        <taxon>Ascomycota</taxon>
        <taxon>Pezizomycotina</taxon>
        <taxon>Dothideomycetes</taxon>
        <taxon>Dothideomycetidae</taxon>
        <taxon>Mycosphaerellales</taxon>
        <taxon>Mycosphaerellaceae</taxon>
        <taxon>Pseudocercospora</taxon>
    </lineage>
</organism>
<dbReference type="GO" id="GO:0000785">
    <property type="term" value="C:chromatin"/>
    <property type="evidence" value="ECO:0007669"/>
    <property type="project" value="UniProtKB-ARBA"/>
</dbReference>
<evidence type="ECO:0000256" key="3">
    <source>
        <dbReference type="ARBA" id="ARBA00022604"/>
    </source>
</evidence>
<dbReference type="Proteomes" id="UP000070133">
    <property type="component" value="Unassembled WGS sequence"/>
</dbReference>
<dbReference type="InterPro" id="IPR011011">
    <property type="entry name" value="Znf_FYVE_PHD"/>
</dbReference>
<comment type="caution">
    <text evidence="15">The sequence shown here is derived from an EMBL/GenBank/DDBJ whole genome shotgun (WGS) entry which is preliminary data.</text>
</comment>
<feature type="site" description="Histone H3K4me3 binding" evidence="10">
    <location>
        <position position="332"/>
    </location>
</feature>
<dbReference type="OrthoDB" id="5411773at2759"/>
<keyword evidence="4 11" id="KW-0479">Metal-binding</keyword>
<evidence type="ECO:0000256" key="7">
    <source>
        <dbReference type="ARBA" id="ARBA00023015"/>
    </source>
</evidence>
<evidence type="ECO:0000256" key="2">
    <source>
        <dbReference type="ARBA" id="ARBA00010210"/>
    </source>
</evidence>
<comment type="subcellular location">
    <subcellularLocation>
        <location evidence="1">Nucleus</location>
    </subcellularLocation>
</comment>
<feature type="binding site" evidence="11">
    <location>
        <position position="310"/>
    </location>
    <ligand>
        <name>Zn(2+)</name>
        <dbReference type="ChEBI" id="CHEBI:29105"/>
        <label>1</label>
    </ligand>
</feature>
<feature type="binding site" evidence="11">
    <location>
        <position position="351"/>
    </location>
    <ligand>
        <name>Zn(2+)</name>
        <dbReference type="ChEBI" id="CHEBI:29105"/>
        <label>2</label>
    </ligand>
</feature>
<keyword evidence="7" id="KW-0805">Transcription regulation</keyword>
<dbReference type="CDD" id="cd15505">
    <property type="entry name" value="PHD_ING"/>
    <property type="match status" value="1"/>
</dbReference>
<feature type="compositionally biased region" description="Basic and acidic residues" evidence="13">
    <location>
        <begin position="139"/>
        <end position="154"/>
    </location>
</feature>
<sequence length="368" mass="40778">MSTSSAIDKQKRHRIKDHRVGSRKHGNSSRKEVSRQDVTSQDPPSEAFKIASNGTRSTSAALSDIVQRDIEAPASIAPRPSDHSPQAIDSLALSAAQQKGKGCATSAHPVSGDTLPCSRGDTAKQAIVIEDDAASVHLPTRDQRDSSQAEERRGGPSPLALETHSTMVEERPAGEEGVLKQLIQIITAQGQTSKVYRDANAALPKHFPLTSSAGHVAAAAPYRRLPCAMESNPDTSYDNESRRQELRAHYIQRIADLEKYCRPGHNWGIGDVTPYFDKLARGIHIAQRRRYQKWLADLEASHVSKILLYCYCNEAEDGDMIGCDGDRCKKQWFHFQCAGIVDPPEEEKWFCRDCIDKQDQMILHGTRD</sequence>
<feature type="region of interest" description="Disordered" evidence="13">
    <location>
        <begin position="1"/>
        <end position="59"/>
    </location>
</feature>
<keyword evidence="3" id="KW-0341">Growth regulation</keyword>
<reference evidence="15 16" key="1">
    <citation type="submission" date="2015-07" db="EMBL/GenBank/DDBJ databases">
        <title>Comparative genomics of the Sigatoka disease complex on banana suggests a link between parallel evolutionary changes in Pseudocercospora fijiensis and Pseudocercospora eumusae and increased virulence on the banana host.</title>
        <authorList>
            <person name="Chang T.-C."/>
            <person name="Salvucci A."/>
            <person name="Crous P.W."/>
            <person name="Stergiopoulos I."/>
        </authorList>
    </citation>
    <scope>NUCLEOTIDE SEQUENCE [LARGE SCALE GENOMIC DNA]</scope>
    <source>
        <strain evidence="15 16">CBS 114824</strain>
    </source>
</reference>
<dbReference type="PROSITE" id="PS01359">
    <property type="entry name" value="ZF_PHD_1"/>
    <property type="match status" value="1"/>
</dbReference>
<dbReference type="PANTHER" id="PTHR10333">
    <property type="entry name" value="INHIBITOR OF GROWTH PROTEIN"/>
    <property type="match status" value="1"/>
</dbReference>
<protein>
    <recommendedName>
        <fullName evidence="14">PHD-type domain-containing protein</fullName>
    </recommendedName>
</protein>
<evidence type="ECO:0000256" key="5">
    <source>
        <dbReference type="ARBA" id="ARBA00022771"/>
    </source>
</evidence>
<evidence type="ECO:0000256" key="1">
    <source>
        <dbReference type="ARBA" id="ARBA00004123"/>
    </source>
</evidence>
<evidence type="ECO:0000256" key="8">
    <source>
        <dbReference type="ARBA" id="ARBA00023163"/>
    </source>
</evidence>
<feature type="region of interest" description="Disordered" evidence="13">
    <location>
        <begin position="130"/>
        <end position="163"/>
    </location>
</feature>
<feature type="site" description="Histone H3K4me3 binding" evidence="10">
    <location>
        <position position="309"/>
    </location>
</feature>
<proteinExistence type="inferred from homology"/>
<dbReference type="Gene3D" id="3.30.40.10">
    <property type="entry name" value="Zinc/RING finger domain, C3HC4 (zinc finger)"/>
    <property type="match status" value="1"/>
</dbReference>
<feature type="site" description="Histone H3K4me3 binding" evidence="10">
    <location>
        <position position="324"/>
    </location>
</feature>
<dbReference type="SUPFAM" id="SSF57903">
    <property type="entry name" value="FYVE/PHD zinc finger"/>
    <property type="match status" value="1"/>
</dbReference>
<dbReference type="SMART" id="SM00249">
    <property type="entry name" value="PHD"/>
    <property type="match status" value="1"/>
</dbReference>
<feature type="binding site" evidence="11">
    <location>
        <position position="354"/>
    </location>
    <ligand>
        <name>Zn(2+)</name>
        <dbReference type="ChEBI" id="CHEBI:29105"/>
        <label>2</label>
    </ligand>
</feature>
<accession>A0A139H9J1</accession>